<name>A0A426X5K9_ENSVE</name>
<proteinExistence type="predicted"/>
<dbReference type="EMBL" id="AMZH03026173">
    <property type="protein sequence ID" value="RRT34734.1"/>
    <property type="molecule type" value="Genomic_DNA"/>
</dbReference>
<evidence type="ECO:0000313" key="1">
    <source>
        <dbReference type="EMBL" id="RRT34734.1"/>
    </source>
</evidence>
<dbReference type="Proteomes" id="UP000287651">
    <property type="component" value="Unassembled WGS sequence"/>
</dbReference>
<sequence>MAWGWCRLKSYSTHAPTELSTEQLPLVPCAGFKISGVGSYDKGWRSHSFIVYESEDWASRWWRSYILVFHIWMEKIKEVKRPPL</sequence>
<accession>A0A426X5K9</accession>
<protein>
    <submittedName>
        <fullName evidence="1">Uncharacterized protein</fullName>
    </submittedName>
</protein>
<dbReference type="AlphaFoldDB" id="A0A426X5K9"/>
<comment type="caution">
    <text evidence="1">The sequence shown here is derived from an EMBL/GenBank/DDBJ whole genome shotgun (WGS) entry which is preliminary data.</text>
</comment>
<organism evidence="1 2">
    <name type="scientific">Ensete ventricosum</name>
    <name type="common">Abyssinian banana</name>
    <name type="synonym">Musa ensete</name>
    <dbReference type="NCBI Taxonomy" id="4639"/>
    <lineage>
        <taxon>Eukaryota</taxon>
        <taxon>Viridiplantae</taxon>
        <taxon>Streptophyta</taxon>
        <taxon>Embryophyta</taxon>
        <taxon>Tracheophyta</taxon>
        <taxon>Spermatophyta</taxon>
        <taxon>Magnoliopsida</taxon>
        <taxon>Liliopsida</taxon>
        <taxon>Zingiberales</taxon>
        <taxon>Musaceae</taxon>
        <taxon>Ensete</taxon>
    </lineage>
</organism>
<reference evidence="1 2" key="1">
    <citation type="journal article" date="2014" name="Agronomy (Basel)">
        <title>A Draft Genome Sequence for Ensete ventricosum, the Drought-Tolerant Tree Against Hunger.</title>
        <authorList>
            <person name="Harrison J."/>
            <person name="Moore K.A."/>
            <person name="Paszkiewicz K."/>
            <person name="Jones T."/>
            <person name="Grant M."/>
            <person name="Ambacheew D."/>
            <person name="Muzemil S."/>
            <person name="Studholme D.J."/>
        </authorList>
    </citation>
    <scope>NUCLEOTIDE SEQUENCE [LARGE SCALE GENOMIC DNA]</scope>
</reference>
<evidence type="ECO:0000313" key="2">
    <source>
        <dbReference type="Proteomes" id="UP000287651"/>
    </source>
</evidence>
<gene>
    <name evidence="1" type="ORF">B296_00038545</name>
</gene>